<gene>
    <name evidence="9" type="ORF">PsYK624_007760</name>
</gene>
<dbReference type="GO" id="GO:0022857">
    <property type="term" value="F:transmembrane transporter activity"/>
    <property type="evidence" value="ECO:0007669"/>
    <property type="project" value="InterPro"/>
</dbReference>
<comment type="subcellular location">
    <subcellularLocation>
        <location evidence="1">Membrane</location>
        <topology evidence="1">Multi-pass membrane protein</topology>
    </subcellularLocation>
</comment>
<dbReference type="Pfam" id="PF07690">
    <property type="entry name" value="MFS_1"/>
    <property type="match status" value="1"/>
</dbReference>
<evidence type="ECO:0000256" key="6">
    <source>
        <dbReference type="SAM" id="MobiDB-lite"/>
    </source>
</evidence>
<comment type="caution">
    <text evidence="9">The sequence shown here is derived from an EMBL/GenBank/DDBJ whole genome shotgun (WGS) entry which is preliminary data.</text>
</comment>
<evidence type="ECO:0000256" key="1">
    <source>
        <dbReference type="ARBA" id="ARBA00004141"/>
    </source>
</evidence>
<keyword evidence="10" id="KW-1185">Reference proteome</keyword>
<feature type="transmembrane region" description="Helical" evidence="7">
    <location>
        <begin position="409"/>
        <end position="431"/>
    </location>
</feature>
<dbReference type="Proteomes" id="UP000703269">
    <property type="component" value="Unassembled WGS sequence"/>
</dbReference>
<feature type="transmembrane region" description="Helical" evidence="7">
    <location>
        <begin position="376"/>
        <end position="397"/>
    </location>
</feature>
<dbReference type="AlphaFoldDB" id="A0A9P3L797"/>
<feature type="transmembrane region" description="Helical" evidence="7">
    <location>
        <begin position="215"/>
        <end position="235"/>
    </location>
</feature>
<dbReference type="PANTHER" id="PTHR43791:SF36">
    <property type="entry name" value="TRANSPORTER, PUTATIVE (AFU_ORTHOLOGUE AFUA_6G08340)-RELATED"/>
    <property type="match status" value="1"/>
</dbReference>
<name>A0A9P3L797_9APHY</name>
<dbReference type="Gene3D" id="1.20.1250.20">
    <property type="entry name" value="MFS general substrate transporter like domains"/>
    <property type="match status" value="2"/>
</dbReference>
<evidence type="ECO:0000313" key="10">
    <source>
        <dbReference type="Proteomes" id="UP000703269"/>
    </source>
</evidence>
<feature type="region of interest" description="Disordered" evidence="6">
    <location>
        <begin position="1"/>
        <end position="22"/>
    </location>
</feature>
<dbReference type="InterPro" id="IPR020846">
    <property type="entry name" value="MFS_dom"/>
</dbReference>
<feature type="transmembrane region" description="Helical" evidence="7">
    <location>
        <begin position="184"/>
        <end position="203"/>
    </location>
</feature>
<evidence type="ECO:0000259" key="8">
    <source>
        <dbReference type="PROSITE" id="PS50850"/>
    </source>
</evidence>
<organism evidence="9 10">
    <name type="scientific">Phanerochaete sordida</name>
    <dbReference type="NCBI Taxonomy" id="48140"/>
    <lineage>
        <taxon>Eukaryota</taxon>
        <taxon>Fungi</taxon>
        <taxon>Dikarya</taxon>
        <taxon>Basidiomycota</taxon>
        <taxon>Agaricomycotina</taxon>
        <taxon>Agaricomycetes</taxon>
        <taxon>Polyporales</taxon>
        <taxon>Phanerochaetaceae</taxon>
        <taxon>Phanerochaete</taxon>
    </lineage>
</organism>
<reference evidence="9 10" key="1">
    <citation type="submission" date="2021-08" db="EMBL/GenBank/DDBJ databases">
        <title>Draft Genome Sequence of Phanerochaete sordida strain YK-624.</title>
        <authorList>
            <person name="Mori T."/>
            <person name="Dohra H."/>
            <person name="Suzuki T."/>
            <person name="Kawagishi H."/>
            <person name="Hirai H."/>
        </authorList>
    </citation>
    <scope>NUCLEOTIDE SEQUENCE [LARGE SCALE GENOMIC DNA]</scope>
    <source>
        <strain evidence="9 10">YK-624</strain>
    </source>
</reference>
<dbReference type="GO" id="GO:0016020">
    <property type="term" value="C:membrane"/>
    <property type="evidence" value="ECO:0007669"/>
    <property type="project" value="UniProtKB-SubCell"/>
</dbReference>
<feature type="transmembrane region" description="Helical" evidence="7">
    <location>
        <begin position="92"/>
        <end position="112"/>
    </location>
</feature>
<feature type="transmembrane region" description="Helical" evidence="7">
    <location>
        <begin position="277"/>
        <end position="298"/>
    </location>
</feature>
<sequence length="512" mass="57436">MEKHDSPVLDDPEKTVDASTSSFDLEDKDEALRLVGLERAETFTEEQYRRVRWKLDLVIPPLCQAVYCSQYLDKNVLNYASIMGLPITGQHYNLIALAFYLGFFIWVFPTMYISQKLRLGKYLGANIVLWGMIMMLHAVPKSFGPFFVLRLLLGALESCVAPILILIISMFYTKNEQARRISWFYLMNGVSGIFGGFVAYGISFDTSATIAPYKIMYLLTGGLAIMVGIAVLIWMPDSPLHAVFLSQKERIIAVERIRDDQGGTENKIIKRHQVIEAFLDIRSWMIVLLTVMTAIPNGSLSNFGNIIIKSFGYTSQQALILSAPIGAVGMFSALVCGWYSDRANERMLPIVFGLIPTIVGAGMLVGLKSIPMNKGALLFADYIVTFFGSSLAIVYAYNASNTSGHTKKVTVNAMTLAAFCVGNIIGSETFLPKDAPNYIPGKVAILILLVLSLLLCLVIRWVNRRLNVKKQKYIQELKERNNWTDADVEKERQRHAFLDMTDHENPYFVYTS</sequence>
<feature type="transmembrane region" description="Helical" evidence="7">
    <location>
        <begin position="151"/>
        <end position="172"/>
    </location>
</feature>
<feature type="transmembrane region" description="Helical" evidence="7">
    <location>
        <begin position="318"/>
        <end position="339"/>
    </location>
</feature>
<evidence type="ECO:0000256" key="5">
    <source>
        <dbReference type="ARBA" id="ARBA00023136"/>
    </source>
</evidence>
<dbReference type="SUPFAM" id="SSF103473">
    <property type="entry name" value="MFS general substrate transporter"/>
    <property type="match status" value="1"/>
</dbReference>
<accession>A0A9P3L797</accession>
<keyword evidence="4 7" id="KW-1133">Transmembrane helix</keyword>
<feature type="compositionally biased region" description="Basic and acidic residues" evidence="6">
    <location>
        <begin position="1"/>
        <end position="16"/>
    </location>
</feature>
<dbReference type="PANTHER" id="PTHR43791">
    <property type="entry name" value="PERMEASE-RELATED"/>
    <property type="match status" value="1"/>
</dbReference>
<evidence type="ECO:0000313" key="9">
    <source>
        <dbReference type="EMBL" id="GJE84700.1"/>
    </source>
</evidence>
<evidence type="ECO:0000256" key="4">
    <source>
        <dbReference type="ARBA" id="ARBA00022989"/>
    </source>
</evidence>
<dbReference type="PROSITE" id="PS50850">
    <property type="entry name" value="MFS"/>
    <property type="match status" value="1"/>
</dbReference>
<protein>
    <submittedName>
        <fullName evidence="9">MFS general substrate transporter</fullName>
    </submittedName>
</protein>
<dbReference type="InterPro" id="IPR036259">
    <property type="entry name" value="MFS_trans_sf"/>
</dbReference>
<dbReference type="OrthoDB" id="6730379at2759"/>
<keyword evidence="3 7" id="KW-0812">Transmembrane</keyword>
<evidence type="ECO:0000256" key="7">
    <source>
        <dbReference type="SAM" id="Phobius"/>
    </source>
</evidence>
<feature type="transmembrane region" description="Helical" evidence="7">
    <location>
        <begin position="351"/>
        <end position="370"/>
    </location>
</feature>
<evidence type="ECO:0000256" key="3">
    <source>
        <dbReference type="ARBA" id="ARBA00022692"/>
    </source>
</evidence>
<feature type="transmembrane region" description="Helical" evidence="7">
    <location>
        <begin position="119"/>
        <end position="139"/>
    </location>
</feature>
<dbReference type="EMBL" id="BPQB01000001">
    <property type="protein sequence ID" value="GJE84700.1"/>
    <property type="molecule type" value="Genomic_DNA"/>
</dbReference>
<evidence type="ECO:0000256" key="2">
    <source>
        <dbReference type="ARBA" id="ARBA00022448"/>
    </source>
</evidence>
<keyword evidence="2" id="KW-0813">Transport</keyword>
<proteinExistence type="predicted"/>
<dbReference type="InterPro" id="IPR011701">
    <property type="entry name" value="MFS"/>
</dbReference>
<feature type="domain" description="Major facilitator superfamily (MFS) profile" evidence="8">
    <location>
        <begin position="1"/>
        <end position="467"/>
    </location>
</feature>
<feature type="transmembrane region" description="Helical" evidence="7">
    <location>
        <begin position="443"/>
        <end position="462"/>
    </location>
</feature>
<keyword evidence="5 7" id="KW-0472">Membrane</keyword>